<name>A0A8A1MDQ1_AJECA</name>
<feature type="compositionally biased region" description="Basic and acidic residues" evidence="1">
    <location>
        <begin position="51"/>
        <end position="66"/>
    </location>
</feature>
<evidence type="ECO:0000313" key="3">
    <source>
        <dbReference type="Proteomes" id="UP000663671"/>
    </source>
</evidence>
<dbReference type="AlphaFoldDB" id="A0A8A1MDQ1"/>
<dbReference type="OrthoDB" id="10465378at2759"/>
<accession>A0A8A1MDQ1</accession>
<protein>
    <submittedName>
        <fullName evidence="2">Uncharacterized protein</fullName>
    </submittedName>
</protein>
<evidence type="ECO:0000313" key="2">
    <source>
        <dbReference type="EMBL" id="QSS62734.1"/>
    </source>
</evidence>
<sequence>MACLRPAELACIDHTSARGTRETGRLVQVQKVKNDTWEAGNFPSSPPDSSPPDHNDETQKNERCPYHDKDLTYIHAQAPSDCIHPQSETGGGSGIVAMDKKTSHLLGPPREAQFQVNLFQALGGNRYSPTMLVNGKKME</sequence>
<reference evidence="2" key="1">
    <citation type="submission" date="2021-01" db="EMBL/GenBank/DDBJ databases">
        <title>Chromosome-level genome assembly of a human fungal pathogen reveals clustering of transcriptionally co-regulated genes.</title>
        <authorList>
            <person name="Voorhies M."/>
            <person name="Cohen S."/>
            <person name="Shea T.P."/>
            <person name="Petrus S."/>
            <person name="Munoz J.F."/>
            <person name="Poplawski S."/>
            <person name="Goldman W.E."/>
            <person name="Michael T."/>
            <person name="Cuomo C.A."/>
            <person name="Sil A."/>
            <person name="Beyhan S."/>
        </authorList>
    </citation>
    <scope>NUCLEOTIDE SEQUENCE</scope>
    <source>
        <strain evidence="2">WU24</strain>
    </source>
</reference>
<dbReference type="EMBL" id="CP069112">
    <property type="protein sequence ID" value="QSS62734.1"/>
    <property type="molecule type" value="Genomic_DNA"/>
</dbReference>
<dbReference type="Proteomes" id="UP000663671">
    <property type="component" value="Chromosome 7"/>
</dbReference>
<dbReference type="VEuPathDB" id="FungiDB:I7I51_02473"/>
<proteinExistence type="predicted"/>
<gene>
    <name evidence="2" type="ORF">I7I51_02473</name>
</gene>
<evidence type="ECO:0000256" key="1">
    <source>
        <dbReference type="SAM" id="MobiDB-lite"/>
    </source>
</evidence>
<organism evidence="2 3">
    <name type="scientific">Ajellomyces capsulatus</name>
    <name type="common">Darling's disease fungus</name>
    <name type="synonym">Histoplasma capsulatum</name>
    <dbReference type="NCBI Taxonomy" id="5037"/>
    <lineage>
        <taxon>Eukaryota</taxon>
        <taxon>Fungi</taxon>
        <taxon>Dikarya</taxon>
        <taxon>Ascomycota</taxon>
        <taxon>Pezizomycotina</taxon>
        <taxon>Eurotiomycetes</taxon>
        <taxon>Eurotiomycetidae</taxon>
        <taxon>Onygenales</taxon>
        <taxon>Ajellomycetaceae</taxon>
        <taxon>Histoplasma</taxon>
    </lineage>
</organism>
<feature type="region of interest" description="Disordered" evidence="1">
    <location>
        <begin position="33"/>
        <end position="66"/>
    </location>
</feature>